<keyword evidence="4 7" id="KW-0808">Transferase</keyword>
<dbReference type="EC" id="2.1.1.-" evidence="6"/>
<dbReference type="RefSeq" id="WP_120042746.1">
    <property type="nucleotide sequence ID" value="NZ_QZFU01000023.1"/>
</dbReference>
<proteinExistence type="inferred from homology"/>
<dbReference type="GO" id="GO:0032259">
    <property type="term" value="P:methylation"/>
    <property type="evidence" value="ECO:0007669"/>
    <property type="project" value="UniProtKB-KW"/>
</dbReference>
<dbReference type="InterPro" id="IPR011610">
    <property type="entry name" value="SAM_mthyl_Trfase_ML2640-like"/>
</dbReference>
<dbReference type="Pfam" id="PF04072">
    <property type="entry name" value="LCM"/>
    <property type="match status" value="1"/>
</dbReference>
<dbReference type="InterPro" id="IPR029063">
    <property type="entry name" value="SAM-dependent_MTases_sf"/>
</dbReference>
<comment type="function">
    <text evidence="1 6">Exhibits S-adenosyl-L-methionine-dependent methyltransferase activity.</text>
</comment>
<evidence type="ECO:0000313" key="8">
    <source>
        <dbReference type="Proteomes" id="UP000266677"/>
    </source>
</evidence>
<dbReference type="AlphaFoldDB" id="A0A3A4K1P4"/>
<evidence type="ECO:0000256" key="6">
    <source>
        <dbReference type="RuleBase" id="RU362030"/>
    </source>
</evidence>
<keyword evidence="5 6" id="KW-0949">S-adenosyl-L-methionine</keyword>
<dbReference type="Proteomes" id="UP000266677">
    <property type="component" value="Unassembled WGS sequence"/>
</dbReference>
<evidence type="ECO:0000256" key="3">
    <source>
        <dbReference type="ARBA" id="ARBA00022603"/>
    </source>
</evidence>
<evidence type="ECO:0000256" key="1">
    <source>
        <dbReference type="ARBA" id="ARBA00003907"/>
    </source>
</evidence>
<reference evidence="7 8" key="1">
    <citation type="submission" date="2018-09" db="EMBL/GenBank/DDBJ databases">
        <title>YIM PH21274 draft genome.</title>
        <authorList>
            <person name="Miao C."/>
        </authorList>
    </citation>
    <scope>NUCLEOTIDE SEQUENCE [LARGE SCALE GENOMIC DNA]</scope>
    <source>
        <strain evidence="7 8">YIM PH 21724</strain>
    </source>
</reference>
<evidence type="ECO:0000313" key="7">
    <source>
        <dbReference type="EMBL" id="RJO73670.1"/>
    </source>
</evidence>
<dbReference type="Gene3D" id="3.40.50.150">
    <property type="entry name" value="Vaccinia Virus protein VP39"/>
    <property type="match status" value="1"/>
</dbReference>
<evidence type="ECO:0000256" key="4">
    <source>
        <dbReference type="ARBA" id="ARBA00022679"/>
    </source>
</evidence>
<comment type="similarity">
    <text evidence="2 6">Belongs to the UPF0677 family.</text>
</comment>
<name>A0A3A4K1P4_9NOCA</name>
<evidence type="ECO:0000256" key="5">
    <source>
        <dbReference type="ARBA" id="ARBA00022691"/>
    </source>
</evidence>
<dbReference type="EMBL" id="QZFU01000023">
    <property type="protein sequence ID" value="RJO73670.1"/>
    <property type="molecule type" value="Genomic_DNA"/>
</dbReference>
<keyword evidence="8" id="KW-1185">Reference proteome</keyword>
<dbReference type="SUPFAM" id="SSF53335">
    <property type="entry name" value="S-adenosyl-L-methionine-dependent methyltransferases"/>
    <property type="match status" value="1"/>
</dbReference>
<dbReference type="GO" id="GO:0008168">
    <property type="term" value="F:methyltransferase activity"/>
    <property type="evidence" value="ECO:0007669"/>
    <property type="project" value="UniProtKB-UniRule"/>
</dbReference>
<evidence type="ECO:0000256" key="2">
    <source>
        <dbReference type="ARBA" id="ARBA00008138"/>
    </source>
</evidence>
<dbReference type="PANTHER" id="PTHR43619:SF2">
    <property type="entry name" value="S-ADENOSYL-L-METHIONINE-DEPENDENT METHYLTRANSFERASES SUPERFAMILY PROTEIN"/>
    <property type="match status" value="1"/>
</dbReference>
<dbReference type="OrthoDB" id="9806164at2"/>
<accession>A0A3A4K1P4</accession>
<dbReference type="NCBIfam" id="TIGR00027">
    <property type="entry name" value="mthyl_TIGR00027"/>
    <property type="match status" value="1"/>
</dbReference>
<dbReference type="PANTHER" id="PTHR43619">
    <property type="entry name" value="S-ADENOSYL-L-METHIONINE-DEPENDENT METHYLTRANSFERASE YKTD-RELATED"/>
    <property type="match status" value="1"/>
</dbReference>
<dbReference type="InterPro" id="IPR007213">
    <property type="entry name" value="Ppm1/Ppm2/Tcmp"/>
</dbReference>
<gene>
    <name evidence="7" type="ORF">D5S18_21075</name>
</gene>
<organism evidence="7 8">
    <name type="scientific">Nocardia panacis</name>
    <dbReference type="NCBI Taxonomy" id="2340916"/>
    <lineage>
        <taxon>Bacteria</taxon>
        <taxon>Bacillati</taxon>
        <taxon>Actinomycetota</taxon>
        <taxon>Actinomycetes</taxon>
        <taxon>Mycobacteriales</taxon>
        <taxon>Nocardiaceae</taxon>
        <taxon>Nocardia</taxon>
    </lineage>
</organism>
<keyword evidence="3 6" id="KW-0489">Methyltransferase</keyword>
<protein>
    <recommendedName>
        <fullName evidence="6">S-adenosyl-L-methionine-dependent methyltransferase</fullName>
        <ecNumber evidence="6">2.1.1.-</ecNumber>
    </recommendedName>
</protein>
<sequence>MRTEGDTWDIVSSVGVTALGVAAARALATTRPDALVHDEYAARFVEAAGHEGMRKFVRDQLDDTGVPVALMGFRTKFYDDHFSAAAAAGVRQAVILAAGLDARAYRLDWPAGMVVFELDQPRVLEFKARVLTESQPAARRVEVPIDLRADWPAALVAAGFDAAAPTVWSAEGLLPYLPGPAQDALFERIDRLSAPGSSLATEMLTDPSAMADIGKFQALCPAFTGIDLRQLVYVDERADPDAWFTAHGWSVEMTTTPQLAERYHRPMPEIPPEYAPMFDSSVFLSAIRH</sequence>
<comment type="caution">
    <text evidence="7">The sequence shown here is derived from an EMBL/GenBank/DDBJ whole genome shotgun (WGS) entry which is preliminary data.</text>
</comment>